<name>A0A318KNA6_9NOCA</name>
<dbReference type="InterPro" id="IPR038152">
    <property type="entry name" value="Carbam_trans_C_sf"/>
</dbReference>
<dbReference type="GO" id="GO:0016740">
    <property type="term" value="F:transferase activity"/>
    <property type="evidence" value="ECO:0007669"/>
    <property type="project" value="UniProtKB-KW"/>
</dbReference>
<evidence type="ECO:0000313" key="5">
    <source>
        <dbReference type="Proteomes" id="UP000247569"/>
    </source>
</evidence>
<reference evidence="4 5" key="1">
    <citation type="submission" date="2018-05" db="EMBL/GenBank/DDBJ databases">
        <title>Genomic Encyclopedia of Type Strains, Phase IV (KMG-IV): sequencing the most valuable type-strain genomes for metagenomic binning, comparative biology and taxonomic classification.</title>
        <authorList>
            <person name="Goeker M."/>
        </authorList>
    </citation>
    <scope>NUCLEOTIDE SEQUENCE [LARGE SCALE GENOMIC DNA]</scope>
    <source>
        <strain evidence="4 5">DSM 44704</strain>
    </source>
</reference>
<keyword evidence="5" id="KW-1185">Reference proteome</keyword>
<keyword evidence="4" id="KW-0808">Transferase</keyword>
<dbReference type="CDD" id="cd24098">
    <property type="entry name" value="ASKHA_NBD_TobZ_N"/>
    <property type="match status" value="1"/>
</dbReference>
<accession>A0A318KNA6</accession>
<dbReference type="Proteomes" id="UP000247569">
    <property type="component" value="Unassembled WGS sequence"/>
</dbReference>
<feature type="domain" description="Carbamoyltransferase" evidence="2">
    <location>
        <begin position="6"/>
        <end position="337"/>
    </location>
</feature>
<dbReference type="InterPro" id="IPR031730">
    <property type="entry name" value="Carbam_trans_C"/>
</dbReference>
<dbReference type="InterPro" id="IPR051338">
    <property type="entry name" value="NodU/CmcH_Carbamoyltrnsfr"/>
</dbReference>
<dbReference type="SUPFAM" id="SSF53067">
    <property type="entry name" value="Actin-like ATPase domain"/>
    <property type="match status" value="1"/>
</dbReference>
<organism evidence="4 5">
    <name type="scientific">Nocardia tenerifensis</name>
    <dbReference type="NCBI Taxonomy" id="228006"/>
    <lineage>
        <taxon>Bacteria</taxon>
        <taxon>Bacillati</taxon>
        <taxon>Actinomycetota</taxon>
        <taxon>Actinomycetes</taxon>
        <taxon>Mycobacteriales</taxon>
        <taxon>Nocardiaceae</taxon>
        <taxon>Nocardia</taxon>
    </lineage>
</organism>
<dbReference type="InterPro" id="IPR003696">
    <property type="entry name" value="Carbtransf_dom"/>
</dbReference>
<comment type="caution">
    <text evidence="4">The sequence shown here is derived from an EMBL/GenBank/DDBJ whole genome shotgun (WGS) entry which is preliminary data.</text>
</comment>
<evidence type="ECO:0000256" key="1">
    <source>
        <dbReference type="ARBA" id="ARBA00006129"/>
    </source>
</evidence>
<proteinExistence type="inferred from homology"/>
<dbReference type="OrthoDB" id="9780777at2"/>
<dbReference type="Pfam" id="PF16861">
    <property type="entry name" value="Carbam_trans_C"/>
    <property type="match status" value="1"/>
</dbReference>
<dbReference type="PANTHER" id="PTHR34847:SF1">
    <property type="entry name" value="NODULATION PROTEIN U"/>
    <property type="match status" value="1"/>
</dbReference>
<evidence type="ECO:0000259" key="2">
    <source>
        <dbReference type="Pfam" id="PF02543"/>
    </source>
</evidence>
<dbReference type="Gene3D" id="3.30.420.40">
    <property type="match status" value="2"/>
</dbReference>
<dbReference type="Pfam" id="PF02543">
    <property type="entry name" value="Carbam_trans_N"/>
    <property type="match status" value="1"/>
</dbReference>
<evidence type="ECO:0000313" key="4">
    <source>
        <dbReference type="EMBL" id="PXX63915.1"/>
    </source>
</evidence>
<dbReference type="InterPro" id="IPR043129">
    <property type="entry name" value="ATPase_NBD"/>
</dbReference>
<evidence type="ECO:0000259" key="3">
    <source>
        <dbReference type="Pfam" id="PF16861"/>
    </source>
</evidence>
<dbReference type="AlphaFoldDB" id="A0A318KNA6"/>
<feature type="domain" description="Carbamoyltransferase C-terminal" evidence="3">
    <location>
        <begin position="390"/>
        <end position="558"/>
    </location>
</feature>
<protein>
    <submittedName>
        <fullName evidence="4">Beta-1,4-N-acetylglucosamine oligosaccharide 3-O-carbamoyltransferase NolO</fullName>
    </submittedName>
</protein>
<dbReference type="EMBL" id="QJKF01000005">
    <property type="protein sequence ID" value="PXX63915.1"/>
    <property type="molecule type" value="Genomic_DNA"/>
</dbReference>
<dbReference type="RefSeq" id="WP_083894617.1">
    <property type="nucleotide sequence ID" value="NZ_QJKF01000005.1"/>
</dbReference>
<dbReference type="PANTHER" id="PTHR34847">
    <property type="entry name" value="NODULATION PROTEIN U"/>
    <property type="match status" value="1"/>
</dbReference>
<gene>
    <name evidence="4" type="ORF">DFR70_10597</name>
</gene>
<dbReference type="Gene3D" id="3.90.870.20">
    <property type="entry name" value="Carbamoyltransferase, C-terminal domain"/>
    <property type="match status" value="1"/>
</dbReference>
<sequence>MAAAFLGLNILHDTSAAIVVDGELVCAIEEERFNRDRHTNAFPVAAIEYCLEQAGIRRADLRGVGLTFDYGQFKGNDNPFDKNLIDHDDLGPAGRELIAAQNLATWREARNQLERNGLPDARYFRHHLTHAACGYYLSGFDEASVLVIDGRGERESTSLWHASGVGIDHLESYPVSDSIGHLYTYVTSLCGLYGKSGLRGKSDVPDHVAYVGNEGKTMGLAGYGSGKLSFDDVLTFDADRYHIHLDKLRNLDIYRVPLGQPDANSRELAYWVQQKLEEAYHFLAARLAARTGCRQFVLAGGVALNCNANAALATSSIADELFVPPAAHDAGAAIGAASLQWVEFSGKAPTVPVDQIYLGPSVDEDSVADAIANSGVSRVAKVADPAGVAAAAIADGLVVGWCQGRMEFGPRALGNRSILADPRDTNIPKKLNTLVKFREPWRPFAPSVLAEQTAEWFEEAMDSPYMLLSMNVRSDRRSSVPAITHVDGSARVQTVTEAANPLYYRLIDCFRNITGVPMVLNTSLNIRGEPIARTPADAVRCFTESGLDVLVVADMVMWKDDVRVDLEGLGAGHIRAHEV</sequence>
<comment type="similarity">
    <text evidence="1">Belongs to the NodU/CmcH family.</text>
</comment>